<keyword evidence="3" id="KW-1185">Reference proteome</keyword>
<dbReference type="InterPro" id="IPR014710">
    <property type="entry name" value="RmlC-like_jellyroll"/>
</dbReference>
<reference evidence="2 3" key="1">
    <citation type="submission" date="2019-03" db="EMBL/GenBank/DDBJ databases">
        <authorList>
            <person name="Kim M.K.M."/>
        </authorList>
    </citation>
    <scope>NUCLEOTIDE SEQUENCE [LARGE SCALE GENOMIC DNA]</scope>
    <source>
        <strain evidence="2 3">17J68-12</strain>
    </source>
</reference>
<dbReference type="Pfam" id="PF07883">
    <property type="entry name" value="Cupin_2"/>
    <property type="match status" value="1"/>
</dbReference>
<gene>
    <name evidence="2" type="ORF">EPD60_14985</name>
</gene>
<evidence type="ECO:0000259" key="1">
    <source>
        <dbReference type="Pfam" id="PF07883"/>
    </source>
</evidence>
<comment type="caution">
    <text evidence="2">The sequence shown here is derived from an EMBL/GenBank/DDBJ whole genome shotgun (WGS) entry which is preliminary data.</text>
</comment>
<dbReference type="AlphaFoldDB" id="A0A4R1B3B1"/>
<protein>
    <submittedName>
        <fullName evidence="2">Cupin domain-containing protein</fullName>
    </submittedName>
</protein>
<feature type="domain" description="Cupin type-2" evidence="1">
    <location>
        <begin position="63"/>
        <end position="124"/>
    </location>
</feature>
<dbReference type="InterPro" id="IPR011051">
    <property type="entry name" value="RmlC_Cupin_sf"/>
</dbReference>
<dbReference type="OrthoDB" id="1423961at2"/>
<proteinExistence type="predicted"/>
<sequence length="228" mass="25760">MLFLLIPAAYLAVGYLCHYLLFPEKKPDIKHYFQPGHVFYSKAEGVRQTVLRQEGGVVYCHAVIEPYAPGPPKHIHARFDEHFAVANGELSIWYGGTVKKIRPGETLLIPKGMPHKPFNETGESIAVAGEIHFPEQFAFYLSQIYGVFDRNPRLAHPFHAVLQISLFQRAGFDSYIVDGPPVWVQQLTGFLLTPLARLMGYKSYYPEYQPQVEDMATGRTPARELAAP</sequence>
<name>A0A4R1B3B1_9BACT</name>
<dbReference type="InterPro" id="IPR013096">
    <property type="entry name" value="Cupin_2"/>
</dbReference>
<dbReference type="SUPFAM" id="SSF51182">
    <property type="entry name" value="RmlC-like cupins"/>
    <property type="match status" value="1"/>
</dbReference>
<dbReference type="EMBL" id="SJZI01000050">
    <property type="protein sequence ID" value="TCJ12572.1"/>
    <property type="molecule type" value="Genomic_DNA"/>
</dbReference>
<organism evidence="2 3">
    <name type="scientific">Flaviaesturariibacter flavus</name>
    <dbReference type="NCBI Taxonomy" id="2502780"/>
    <lineage>
        <taxon>Bacteria</taxon>
        <taxon>Pseudomonadati</taxon>
        <taxon>Bacteroidota</taxon>
        <taxon>Chitinophagia</taxon>
        <taxon>Chitinophagales</taxon>
        <taxon>Chitinophagaceae</taxon>
        <taxon>Flaviaestuariibacter</taxon>
    </lineage>
</organism>
<evidence type="ECO:0000313" key="3">
    <source>
        <dbReference type="Proteomes" id="UP000295334"/>
    </source>
</evidence>
<evidence type="ECO:0000313" key="2">
    <source>
        <dbReference type="EMBL" id="TCJ12572.1"/>
    </source>
</evidence>
<dbReference type="RefSeq" id="WP_131450328.1">
    <property type="nucleotide sequence ID" value="NZ_SJZI01000050.1"/>
</dbReference>
<dbReference type="Proteomes" id="UP000295334">
    <property type="component" value="Unassembled WGS sequence"/>
</dbReference>
<accession>A0A4R1B3B1</accession>
<dbReference type="Gene3D" id="2.60.120.10">
    <property type="entry name" value="Jelly Rolls"/>
    <property type="match status" value="1"/>
</dbReference>